<name>A0AAQ3KSQ4_9LILI</name>
<dbReference type="Proteomes" id="UP001327560">
    <property type="component" value="Chromosome 7"/>
</dbReference>
<sequence>MCYIKNLLGETEKKTWIQWRMAFPAEYEELTNIADDPQNVLSQIRRMFLLEDPVTGSIEEQNRAYNDLERLSCYNVKDLFDYINDYKVLAAKSGRMYISPELSEKIFRKMPPLIGKELEQASQDLRGT</sequence>
<dbReference type="Pfam" id="PF22909">
    <property type="entry name" value="Caulimovir_coat_dom"/>
    <property type="match status" value="1"/>
</dbReference>
<accession>A0AAQ3KSQ4</accession>
<evidence type="ECO:0000313" key="1">
    <source>
        <dbReference type="EMBL" id="WOL13700.1"/>
    </source>
</evidence>
<keyword evidence="2" id="KW-1185">Reference proteome</keyword>
<gene>
    <name evidence="1" type="ORF">Cni_G22477</name>
</gene>
<protein>
    <submittedName>
        <fullName evidence="1">Uncharacterized protein</fullName>
    </submittedName>
</protein>
<proteinExistence type="predicted"/>
<dbReference type="AlphaFoldDB" id="A0AAQ3KSQ4"/>
<reference evidence="1 2" key="1">
    <citation type="submission" date="2023-10" db="EMBL/GenBank/DDBJ databases">
        <title>Chromosome-scale genome assembly provides insights into flower coloration mechanisms of Canna indica.</title>
        <authorList>
            <person name="Li C."/>
        </authorList>
    </citation>
    <scope>NUCLEOTIDE SEQUENCE [LARGE SCALE GENOMIC DNA]</scope>
    <source>
        <tissue evidence="1">Flower</tissue>
    </source>
</reference>
<organism evidence="1 2">
    <name type="scientific">Canna indica</name>
    <name type="common">Indian-shot</name>
    <dbReference type="NCBI Taxonomy" id="4628"/>
    <lineage>
        <taxon>Eukaryota</taxon>
        <taxon>Viridiplantae</taxon>
        <taxon>Streptophyta</taxon>
        <taxon>Embryophyta</taxon>
        <taxon>Tracheophyta</taxon>
        <taxon>Spermatophyta</taxon>
        <taxon>Magnoliopsida</taxon>
        <taxon>Liliopsida</taxon>
        <taxon>Zingiberales</taxon>
        <taxon>Cannaceae</taxon>
        <taxon>Canna</taxon>
    </lineage>
</organism>
<evidence type="ECO:0000313" key="2">
    <source>
        <dbReference type="Proteomes" id="UP001327560"/>
    </source>
</evidence>
<dbReference type="EMBL" id="CP136896">
    <property type="protein sequence ID" value="WOL13700.1"/>
    <property type="molecule type" value="Genomic_DNA"/>
</dbReference>